<dbReference type="InterPro" id="IPR002734">
    <property type="entry name" value="RibDG_C"/>
</dbReference>
<dbReference type="PANTHER" id="PTHR38011:SF2">
    <property type="entry name" value="BIFUNCTIONAL DEAMINASE-REDUCTASE DOMAIN PROTEIN"/>
    <property type="match status" value="1"/>
</dbReference>
<dbReference type="EMBL" id="PYGA01000015">
    <property type="protein sequence ID" value="PSK95360.1"/>
    <property type="molecule type" value="Genomic_DNA"/>
</dbReference>
<dbReference type="PANTHER" id="PTHR38011">
    <property type="entry name" value="DIHYDROFOLATE REDUCTASE FAMILY PROTEIN (AFU_ORTHOLOGUE AFUA_8G06820)"/>
    <property type="match status" value="1"/>
</dbReference>
<evidence type="ECO:0000313" key="2">
    <source>
        <dbReference type="EMBL" id="PSK95360.1"/>
    </source>
</evidence>
<dbReference type="InterPro" id="IPR024072">
    <property type="entry name" value="DHFR-like_dom_sf"/>
</dbReference>
<dbReference type="GO" id="GO:0009231">
    <property type="term" value="P:riboflavin biosynthetic process"/>
    <property type="evidence" value="ECO:0007669"/>
    <property type="project" value="InterPro"/>
</dbReference>
<gene>
    <name evidence="2" type="ORF">CLV63_11520</name>
</gene>
<reference evidence="2 3" key="1">
    <citation type="submission" date="2018-03" db="EMBL/GenBank/DDBJ databases">
        <title>Genomic Encyclopedia of Archaeal and Bacterial Type Strains, Phase II (KMG-II): from individual species to whole genera.</title>
        <authorList>
            <person name="Goeker M."/>
        </authorList>
    </citation>
    <scope>NUCLEOTIDE SEQUENCE [LARGE SCALE GENOMIC DNA]</scope>
    <source>
        <strain evidence="2 3">DSM 45312</strain>
    </source>
</reference>
<comment type="caution">
    <text evidence="2">The sequence shown here is derived from an EMBL/GenBank/DDBJ whole genome shotgun (WGS) entry which is preliminary data.</text>
</comment>
<name>A0A2P8DDR4_9ACTN</name>
<dbReference type="GO" id="GO:0008703">
    <property type="term" value="F:5-amino-6-(5-phosphoribosylamino)uracil reductase activity"/>
    <property type="evidence" value="ECO:0007669"/>
    <property type="project" value="InterPro"/>
</dbReference>
<dbReference type="Proteomes" id="UP000240542">
    <property type="component" value="Unassembled WGS sequence"/>
</dbReference>
<evidence type="ECO:0000259" key="1">
    <source>
        <dbReference type="Pfam" id="PF01872"/>
    </source>
</evidence>
<protein>
    <submittedName>
        <fullName evidence="2">Dihydrofolate reductase</fullName>
    </submittedName>
</protein>
<dbReference type="Gene3D" id="3.40.430.10">
    <property type="entry name" value="Dihydrofolate Reductase, subunit A"/>
    <property type="match status" value="1"/>
</dbReference>
<feature type="domain" description="Bacterial bifunctional deaminase-reductase C-terminal" evidence="1">
    <location>
        <begin position="5"/>
        <end position="188"/>
    </location>
</feature>
<dbReference type="Pfam" id="PF01872">
    <property type="entry name" value="RibD_C"/>
    <property type="match status" value="1"/>
</dbReference>
<dbReference type="InterPro" id="IPR050765">
    <property type="entry name" value="Riboflavin_Biosynth_HTPR"/>
</dbReference>
<accession>A0A2P8DDR4</accession>
<organism evidence="2 3">
    <name type="scientific">Murinocardiopsis flavida</name>
    <dbReference type="NCBI Taxonomy" id="645275"/>
    <lineage>
        <taxon>Bacteria</taxon>
        <taxon>Bacillati</taxon>
        <taxon>Actinomycetota</taxon>
        <taxon>Actinomycetes</taxon>
        <taxon>Streptosporangiales</taxon>
        <taxon>Nocardiopsidaceae</taxon>
        <taxon>Murinocardiopsis</taxon>
    </lineage>
</organism>
<sequence length="210" mass="22387">MGTVKLILQEFLSLDGVAQGPGSPQEDTSDGFTRGGWLVPHLDDAFLRIVTGWLDEADAFLFGRRTYVNFARDWPTSDDPDDPIAAKLNGLPKYVASNSLAEGGWEPTTVLAGDVPAQVAELKRRPGRELHIHGSARLGASLLAAGLVDELRLMVAPVVVGSGRRLFPADGVPTGLRMLSSETTPSGVAAQVYAPTGAPEYGVREVRQEP</sequence>
<keyword evidence="3" id="KW-1185">Reference proteome</keyword>
<dbReference type="SUPFAM" id="SSF53597">
    <property type="entry name" value="Dihydrofolate reductase-like"/>
    <property type="match status" value="1"/>
</dbReference>
<proteinExistence type="predicted"/>
<dbReference type="AlphaFoldDB" id="A0A2P8DDR4"/>
<evidence type="ECO:0000313" key="3">
    <source>
        <dbReference type="Proteomes" id="UP000240542"/>
    </source>
</evidence>